<evidence type="ECO:0000313" key="2">
    <source>
        <dbReference type="EMBL" id="QCO12846.1"/>
    </source>
</evidence>
<keyword evidence="2" id="KW-0614">Plasmid</keyword>
<proteinExistence type="predicted"/>
<dbReference type="Proteomes" id="UP001277471">
    <property type="component" value="Unassembled WGS sequence"/>
</dbReference>
<dbReference type="EMBL" id="JAWXYC010000001">
    <property type="protein sequence ID" value="MDX5949731.1"/>
    <property type="molecule type" value="Genomic_DNA"/>
</dbReference>
<dbReference type="RefSeq" id="WP_015989343.1">
    <property type="nucleotide sequence ID" value="NZ_CP032342.1"/>
</dbReference>
<geneLocation type="plasmid" evidence="2 3">
    <name>p3</name>
</geneLocation>
<dbReference type="GeneID" id="56447867"/>
<evidence type="ECO:0008006" key="5">
    <source>
        <dbReference type="Google" id="ProtNLM"/>
    </source>
</evidence>
<evidence type="ECO:0000313" key="1">
    <source>
        <dbReference type="EMBL" id="MDX5949731.1"/>
    </source>
</evidence>
<keyword evidence="4" id="KW-1185">Reference proteome</keyword>
<evidence type="ECO:0000313" key="4">
    <source>
        <dbReference type="Proteomes" id="UP001277471"/>
    </source>
</evidence>
<dbReference type="Proteomes" id="UP000298774">
    <property type="component" value="Plasmid p3"/>
</dbReference>
<evidence type="ECO:0000313" key="3">
    <source>
        <dbReference type="Proteomes" id="UP000298774"/>
    </source>
</evidence>
<accession>A0A4D8QWF1</accession>
<gene>
    <name evidence="2" type="ORF">D3868_27955</name>
    <name evidence="1" type="ORF">SIM66_00715</name>
</gene>
<protein>
    <recommendedName>
        <fullName evidence="5">ASCH domain-containing protein</fullName>
    </recommendedName>
</protein>
<reference evidence="2 3" key="1">
    <citation type="submission" date="2018-09" db="EMBL/GenBank/DDBJ databases">
        <title>Whole genome based analysis of evolution and adaptive divergence in Indian and Brazilian strains of Azospirillum brasilense.</title>
        <authorList>
            <person name="Singh C."/>
            <person name="Tripathi A.K."/>
        </authorList>
    </citation>
    <scope>NUCLEOTIDE SEQUENCE [LARGE SCALE GENOMIC DNA]</scope>
    <source>
        <strain evidence="2 3">MTCC4038</strain>
        <plasmid evidence="2 3">p3</plasmid>
    </source>
</reference>
<dbReference type="EMBL" id="CP032342">
    <property type="protein sequence ID" value="QCO12846.1"/>
    <property type="molecule type" value="Genomic_DNA"/>
</dbReference>
<organism evidence="2 3">
    <name type="scientific">Azospirillum brasilense</name>
    <dbReference type="NCBI Taxonomy" id="192"/>
    <lineage>
        <taxon>Bacteria</taxon>
        <taxon>Pseudomonadati</taxon>
        <taxon>Pseudomonadota</taxon>
        <taxon>Alphaproteobacteria</taxon>
        <taxon>Rhodospirillales</taxon>
        <taxon>Azospirillaceae</taxon>
        <taxon>Azospirillum</taxon>
    </lineage>
</organism>
<reference evidence="1 4" key="2">
    <citation type="submission" date="2023-11" db="EMBL/GenBank/DDBJ databases">
        <title>MicrobeMod: A computational toolkit for identifying prokaryotic methylation and restriction-modification with nanopore sequencing.</title>
        <authorList>
            <person name="Crits-Christoph A."/>
            <person name="Kang S.C."/>
            <person name="Lee H."/>
            <person name="Ostrov N."/>
        </authorList>
    </citation>
    <scope>NUCLEOTIDE SEQUENCE [LARGE SCALE GENOMIC DNA]</scope>
    <source>
        <strain evidence="1 4">ATCC 29145</strain>
    </source>
</reference>
<name>A0A4D8QWF1_AZOBR</name>
<dbReference type="AlphaFoldDB" id="A0A4D8QWF1"/>
<sequence>MSAYDRFAASLRRAGRQMSLKRRVGTSTTVFVEATVYGKARFYQPTELIGLVKQGDRRIRISQADIAAAAWPGPPKVADILDGGTVQGAEALYEGETLVGFVVWVRG</sequence>